<accession>A0A4Y7L4Y2</accession>
<reference evidence="2 3" key="1">
    <citation type="journal article" date="2018" name="Science">
        <title>The opium poppy genome and morphinan production.</title>
        <authorList>
            <person name="Guo L."/>
            <person name="Winzer T."/>
            <person name="Yang X."/>
            <person name="Li Y."/>
            <person name="Ning Z."/>
            <person name="He Z."/>
            <person name="Teodor R."/>
            <person name="Lu Y."/>
            <person name="Bowser T.A."/>
            <person name="Graham I.A."/>
            <person name="Ye K."/>
        </authorList>
    </citation>
    <scope>NUCLEOTIDE SEQUENCE [LARGE SCALE GENOMIC DNA]</scope>
    <source>
        <strain evidence="3">cv. HN1</strain>
        <tissue evidence="2">Leaves</tissue>
    </source>
</reference>
<sequence>MMWLQKEDQIENEKLCVFLIEKALSRLPDGKEEILGIFDFRGFGTENSDFEFLRFLFDVFYYYYPKRSGQVRFCSADSVQKEYFTEMTVPTNFRD</sequence>
<gene>
    <name evidence="2" type="ORF">C5167_042266</name>
</gene>
<organism evidence="2 3">
    <name type="scientific">Papaver somniferum</name>
    <name type="common">Opium poppy</name>
    <dbReference type="NCBI Taxonomy" id="3469"/>
    <lineage>
        <taxon>Eukaryota</taxon>
        <taxon>Viridiplantae</taxon>
        <taxon>Streptophyta</taxon>
        <taxon>Embryophyta</taxon>
        <taxon>Tracheophyta</taxon>
        <taxon>Spermatophyta</taxon>
        <taxon>Magnoliopsida</taxon>
        <taxon>Ranunculales</taxon>
        <taxon>Papaveraceae</taxon>
        <taxon>Papaveroideae</taxon>
        <taxon>Papaver</taxon>
    </lineage>
</organism>
<dbReference type="AlphaFoldDB" id="A0A4Y7L4Y2"/>
<protein>
    <recommendedName>
        <fullName evidence="1">CRAL-TRIO domain-containing protein</fullName>
    </recommendedName>
</protein>
<dbReference type="Proteomes" id="UP000316621">
    <property type="component" value="Chromosome 10"/>
</dbReference>
<dbReference type="InterPro" id="IPR036865">
    <property type="entry name" value="CRAL-TRIO_dom_sf"/>
</dbReference>
<name>A0A4Y7L4Y2_PAPSO</name>
<dbReference type="SUPFAM" id="SSF52087">
    <property type="entry name" value="CRAL/TRIO domain"/>
    <property type="match status" value="1"/>
</dbReference>
<dbReference type="PANTHER" id="PTHR47556">
    <property type="entry name" value="SEC14P-LIKE PHOSPHATIDYLINOSITOL TRANSFER FAMILY PROTEIN"/>
    <property type="match status" value="1"/>
</dbReference>
<dbReference type="Gramene" id="RZC79690">
    <property type="protein sequence ID" value="RZC79690"/>
    <property type="gene ID" value="C5167_042266"/>
</dbReference>
<dbReference type="InterPro" id="IPR001251">
    <property type="entry name" value="CRAL-TRIO_dom"/>
</dbReference>
<dbReference type="Pfam" id="PF00650">
    <property type="entry name" value="CRAL_TRIO"/>
    <property type="match status" value="1"/>
</dbReference>
<dbReference type="PANTHER" id="PTHR47556:SF1">
    <property type="entry name" value="SEC14P-LIKE PHOSPHATIDYLINOSITOL TRANSFER FAMILY PROTEIN"/>
    <property type="match status" value="1"/>
</dbReference>
<evidence type="ECO:0000259" key="1">
    <source>
        <dbReference type="Pfam" id="PF00650"/>
    </source>
</evidence>
<dbReference type="EMBL" id="CM010724">
    <property type="protein sequence ID" value="RZC79690.1"/>
    <property type="molecule type" value="Genomic_DNA"/>
</dbReference>
<keyword evidence="3" id="KW-1185">Reference proteome</keyword>
<evidence type="ECO:0000313" key="2">
    <source>
        <dbReference type="EMBL" id="RZC79690.1"/>
    </source>
</evidence>
<dbReference type="Gene3D" id="3.40.525.10">
    <property type="entry name" value="CRAL-TRIO lipid binding domain"/>
    <property type="match status" value="1"/>
</dbReference>
<evidence type="ECO:0000313" key="3">
    <source>
        <dbReference type="Proteomes" id="UP000316621"/>
    </source>
</evidence>
<feature type="domain" description="CRAL-TRIO" evidence="1">
    <location>
        <begin position="12"/>
        <end position="74"/>
    </location>
</feature>
<dbReference type="STRING" id="3469.A0A4Y7L4Y2"/>
<proteinExistence type="predicted"/>